<dbReference type="InterPro" id="IPR036390">
    <property type="entry name" value="WH_DNA-bd_sf"/>
</dbReference>
<dbReference type="OrthoDB" id="155998at2"/>
<dbReference type="Gene3D" id="1.10.10.10">
    <property type="entry name" value="Winged helix-like DNA-binding domain superfamily/Winged helix DNA-binding domain"/>
    <property type="match status" value="1"/>
</dbReference>
<dbReference type="InterPro" id="IPR011991">
    <property type="entry name" value="ArsR-like_HTH"/>
</dbReference>
<feature type="domain" description="HTH arsR-type" evidence="1">
    <location>
        <begin position="12"/>
        <end position="55"/>
    </location>
</feature>
<evidence type="ECO:0000259" key="1">
    <source>
        <dbReference type="Pfam" id="PF01022"/>
    </source>
</evidence>
<keyword evidence="3" id="KW-1185">Reference proteome</keyword>
<reference evidence="2" key="1">
    <citation type="submission" date="2008-12" db="EMBL/GenBank/DDBJ databases">
        <title>Complete sequence of Chloroflexus aggregans DSM 9485.</title>
        <authorList>
            <consortium name="US DOE Joint Genome Institute"/>
            <person name="Lucas S."/>
            <person name="Copeland A."/>
            <person name="Lapidus A."/>
            <person name="Glavina del Rio T."/>
            <person name="Dalin E."/>
            <person name="Tice H."/>
            <person name="Pitluck S."/>
            <person name="Foster B."/>
            <person name="Larimer F."/>
            <person name="Land M."/>
            <person name="Hauser L."/>
            <person name="Kyrpides N."/>
            <person name="Mikhailova N."/>
            <person name="Bryant D."/>
            <person name="Richardson P."/>
        </authorList>
    </citation>
    <scope>NUCLEOTIDE SEQUENCE</scope>
    <source>
        <strain evidence="2">DSM 9485</strain>
    </source>
</reference>
<dbReference type="PANTHER" id="PTHR30363:SF28">
    <property type="entry name" value="TRANSCRIPTIONAL REGULATORY PROTEIN-RELATED"/>
    <property type="match status" value="1"/>
</dbReference>
<proteinExistence type="predicted"/>
<dbReference type="GO" id="GO:0003700">
    <property type="term" value="F:DNA-binding transcription factor activity"/>
    <property type="evidence" value="ECO:0007669"/>
    <property type="project" value="InterPro"/>
</dbReference>
<dbReference type="InterPro" id="IPR036388">
    <property type="entry name" value="WH-like_DNA-bd_sf"/>
</dbReference>
<dbReference type="STRING" id="326427.Cagg_2493"/>
<dbReference type="PANTHER" id="PTHR30363">
    <property type="entry name" value="HTH-TYPE TRANSCRIPTIONAL REGULATOR SRLR-RELATED"/>
    <property type="match status" value="1"/>
</dbReference>
<sequence>MHKVERREQGATRRSILQLLRRHGQMSAVELSAALDIGAVGIRQHLAALEREGLVYICGLRRNVGRPAHLYALTERAERFFPKHYERLVCELFESVAAMGGEVAVQQVLEQRRNALNATLAPQLAGKSRATQVAILAEQLAEQGYMCECEQLENGDLLMTQYNCPFDCVARRFPQICDQELRLYEDLLATPIERDMTIAEGGHCCRYRIPG</sequence>
<dbReference type="Pfam" id="PF01022">
    <property type="entry name" value="HTH_5"/>
    <property type="match status" value="1"/>
</dbReference>
<dbReference type="eggNOG" id="COG2345">
    <property type="taxonomic scope" value="Bacteria"/>
</dbReference>
<dbReference type="AlphaFoldDB" id="B8G3W2"/>
<evidence type="ECO:0000313" key="2">
    <source>
        <dbReference type="EMBL" id="ACL25364.1"/>
    </source>
</evidence>
<dbReference type="Proteomes" id="UP000002508">
    <property type="component" value="Chromosome"/>
</dbReference>
<dbReference type="InterPro" id="IPR050313">
    <property type="entry name" value="Carb_Metab_HTH_regulators"/>
</dbReference>
<dbReference type="KEGG" id="cag:Cagg_2493"/>
<dbReference type="CDD" id="cd00090">
    <property type="entry name" value="HTH_ARSR"/>
    <property type="match status" value="1"/>
</dbReference>
<organism evidence="2 3">
    <name type="scientific">Chloroflexus aggregans (strain MD-66 / DSM 9485)</name>
    <dbReference type="NCBI Taxonomy" id="326427"/>
    <lineage>
        <taxon>Bacteria</taxon>
        <taxon>Bacillati</taxon>
        <taxon>Chloroflexota</taxon>
        <taxon>Chloroflexia</taxon>
        <taxon>Chloroflexales</taxon>
        <taxon>Chloroflexineae</taxon>
        <taxon>Chloroflexaceae</taxon>
        <taxon>Chloroflexus</taxon>
    </lineage>
</organism>
<dbReference type="SUPFAM" id="SSF46785">
    <property type="entry name" value="Winged helix' DNA-binding domain"/>
    <property type="match status" value="1"/>
</dbReference>
<accession>B8G3W2</accession>
<name>B8G3W2_CHLAD</name>
<evidence type="ECO:0000313" key="3">
    <source>
        <dbReference type="Proteomes" id="UP000002508"/>
    </source>
</evidence>
<protein>
    <submittedName>
        <fullName evidence="2">Transcriptional regulator</fullName>
    </submittedName>
</protein>
<dbReference type="RefSeq" id="WP_015941222.1">
    <property type="nucleotide sequence ID" value="NC_011831.1"/>
</dbReference>
<gene>
    <name evidence="2" type="ordered locus">Cagg_2493</name>
</gene>
<dbReference type="EMBL" id="CP001337">
    <property type="protein sequence ID" value="ACL25364.1"/>
    <property type="molecule type" value="Genomic_DNA"/>
</dbReference>
<dbReference type="InterPro" id="IPR001845">
    <property type="entry name" value="HTH_ArsR_DNA-bd_dom"/>
</dbReference>
<dbReference type="HOGENOM" id="CLU_078469_2_1_0"/>